<feature type="transmembrane region" description="Helical" evidence="1">
    <location>
        <begin position="13"/>
        <end position="30"/>
    </location>
</feature>
<reference evidence="2" key="1">
    <citation type="submission" date="2021-01" db="EMBL/GenBank/DDBJ databases">
        <authorList>
            <consortium name="Genoscope - CEA"/>
            <person name="William W."/>
        </authorList>
    </citation>
    <scope>NUCLEOTIDE SEQUENCE</scope>
</reference>
<evidence type="ECO:0008006" key="4">
    <source>
        <dbReference type="Google" id="ProtNLM"/>
    </source>
</evidence>
<sequence>MDQLFLINQNFKTPNHFLFIIALLNLLFLIKQQQKQQWNIQKNMKSILLKLKNLSNQNFLFLLRIIYGQEDIQKIELRKGKMSKNQIKLYQNIFHKVLIKKLSIIDYVYIQKPEISDQNNKTSQQRMISFQQFPDL</sequence>
<keyword evidence="1" id="KW-0812">Transmembrane</keyword>
<organism evidence="2 3">
    <name type="scientific">Paramecium sonneborni</name>
    <dbReference type="NCBI Taxonomy" id="65129"/>
    <lineage>
        <taxon>Eukaryota</taxon>
        <taxon>Sar</taxon>
        <taxon>Alveolata</taxon>
        <taxon>Ciliophora</taxon>
        <taxon>Intramacronucleata</taxon>
        <taxon>Oligohymenophorea</taxon>
        <taxon>Peniculida</taxon>
        <taxon>Parameciidae</taxon>
        <taxon>Paramecium</taxon>
    </lineage>
</organism>
<accession>A0A8S1QL36</accession>
<dbReference type="AlphaFoldDB" id="A0A8S1QL36"/>
<keyword evidence="3" id="KW-1185">Reference proteome</keyword>
<keyword evidence="1" id="KW-1133">Transmembrane helix</keyword>
<dbReference type="EMBL" id="CAJJDN010000110">
    <property type="protein sequence ID" value="CAD8116382.1"/>
    <property type="molecule type" value="Genomic_DNA"/>
</dbReference>
<protein>
    <recommendedName>
        <fullName evidence="4">Transmembrane protein</fullName>
    </recommendedName>
</protein>
<gene>
    <name evidence="2" type="ORF">PSON_ATCC_30995.1.T1100194</name>
</gene>
<comment type="caution">
    <text evidence="2">The sequence shown here is derived from an EMBL/GenBank/DDBJ whole genome shotgun (WGS) entry which is preliminary data.</text>
</comment>
<proteinExistence type="predicted"/>
<evidence type="ECO:0000256" key="1">
    <source>
        <dbReference type="SAM" id="Phobius"/>
    </source>
</evidence>
<dbReference type="Proteomes" id="UP000692954">
    <property type="component" value="Unassembled WGS sequence"/>
</dbReference>
<evidence type="ECO:0000313" key="3">
    <source>
        <dbReference type="Proteomes" id="UP000692954"/>
    </source>
</evidence>
<name>A0A8S1QL36_9CILI</name>
<keyword evidence="1" id="KW-0472">Membrane</keyword>
<evidence type="ECO:0000313" key="2">
    <source>
        <dbReference type="EMBL" id="CAD8116382.1"/>
    </source>
</evidence>